<keyword evidence="3" id="KW-1185">Reference proteome</keyword>
<organism evidence="2 3">
    <name type="scientific">Segatella copri DSM 18205</name>
    <dbReference type="NCBI Taxonomy" id="537011"/>
    <lineage>
        <taxon>Bacteria</taxon>
        <taxon>Pseudomonadati</taxon>
        <taxon>Bacteroidota</taxon>
        <taxon>Bacteroidia</taxon>
        <taxon>Bacteroidales</taxon>
        <taxon>Prevotellaceae</taxon>
        <taxon>Segatella</taxon>
    </lineage>
</organism>
<evidence type="ECO:0000256" key="1">
    <source>
        <dbReference type="SAM" id="Phobius"/>
    </source>
</evidence>
<gene>
    <name evidence="2" type="ORF">PREVCOP_03882</name>
</gene>
<dbReference type="HOGENOM" id="CLU_2754493_0_0_10"/>
<sequence>MLKKFLYLKYLIHSCSFFILMQIYDKKTETQSKISRFVINSRNLILKAVFFVIFPALKSQFYGKIKFMYS</sequence>
<evidence type="ECO:0000313" key="3">
    <source>
        <dbReference type="Proteomes" id="UP000004477"/>
    </source>
</evidence>
<dbReference type="EMBL" id="ACBX02000005">
    <property type="protein sequence ID" value="EFB36504.1"/>
    <property type="molecule type" value="Genomic_DNA"/>
</dbReference>
<keyword evidence="1" id="KW-0812">Transmembrane</keyword>
<feature type="transmembrane region" description="Helical" evidence="1">
    <location>
        <begin position="44"/>
        <end position="63"/>
    </location>
</feature>
<keyword evidence="1" id="KW-1133">Transmembrane helix</keyword>
<comment type="caution">
    <text evidence="2">The sequence shown here is derived from an EMBL/GenBank/DDBJ whole genome shotgun (WGS) entry which is preliminary data.</text>
</comment>
<feature type="transmembrane region" description="Helical" evidence="1">
    <location>
        <begin position="6"/>
        <end position="24"/>
    </location>
</feature>
<evidence type="ECO:0000313" key="2">
    <source>
        <dbReference type="EMBL" id="EFB36504.1"/>
    </source>
</evidence>
<protein>
    <submittedName>
        <fullName evidence="2">Uncharacterized protein</fullName>
    </submittedName>
</protein>
<dbReference type="PaxDb" id="537011-PREVCOP_03882"/>
<reference evidence="2" key="1">
    <citation type="submission" date="2009-11" db="EMBL/GenBank/DDBJ databases">
        <authorList>
            <person name="Weinstock G."/>
            <person name="Sodergren E."/>
            <person name="Clifton S."/>
            <person name="Fulton L."/>
            <person name="Fulton B."/>
            <person name="Courtney L."/>
            <person name="Fronick C."/>
            <person name="Harrison M."/>
            <person name="Strong C."/>
            <person name="Farmer C."/>
            <person name="Delahaunty K."/>
            <person name="Markovic C."/>
            <person name="Hall O."/>
            <person name="Minx P."/>
            <person name="Tomlinson C."/>
            <person name="Mitreva M."/>
            <person name="Nelson J."/>
            <person name="Hou S."/>
            <person name="Wollam A."/>
            <person name="Pepin K.H."/>
            <person name="Johnson M."/>
            <person name="Bhonagiri V."/>
            <person name="Nash W.E."/>
            <person name="Warren W."/>
            <person name="Chinwalla A."/>
            <person name="Mardis E.R."/>
            <person name="Wilson R.K."/>
        </authorList>
    </citation>
    <scope>NUCLEOTIDE SEQUENCE [LARGE SCALE GENOMIC DNA]</scope>
    <source>
        <strain evidence="2">DSM 18205</strain>
    </source>
</reference>
<name>D1P9J9_9BACT</name>
<dbReference type="AlphaFoldDB" id="D1P9J9"/>
<proteinExistence type="predicted"/>
<dbReference type="Proteomes" id="UP000004477">
    <property type="component" value="Unassembled WGS sequence"/>
</dbReference>
<keyword evidence="1" id="KW-0472">Membrane</keyword>
<accession>D1P9J9</accession>